<dbReference type="AlphaFoldDB" id="A0A0J6K3G9"/>
<reference evidence="3" key="1">
    <citation type="submission" date="2016-10" db="EMBL/GenBank/DDBJ databases">
        <authorList>
            <person name="de Groot N.N."/>
        </authorList>
    </citation>
    <scope>NUCLEOTIDE SEQUENCE [LARGE SCALE GENOMIC DNA]</scope>
    <source>
        <strain evidence="3">BS3782</strain>
    </source>
</reference>
<reference evidence="2 5" key="3">
    <citation type="submission" date="2019-09" db="EMBL/GenBank/DDBJ databases">
        <title>Draft genome sequences of 48 bacterial type strains from the CCUG.</title>
        <authorList>
            <person name="Tunovic T."/>
            <person name="Pineiro-Iglesias B."/>
            <person name="Unosson C."/>
            <person name="Inganas E."/>
            <person name="Ohlen M."/>
            <person name="Cardew S."/>
            <person name="Jensie-Markopoulos S."/>
            <person name="Salva-Serra F."/>
            <person name="Jaen-Luchoro D."/>
            <person name="Karlsson R."/>
            <person name="Svensson-Stadler L."/>
            <person name="Chun J."/>
            <person name="Moore E."/>
        </authorList>
    </citation>
    <scope>NUCLEOTIDE SEQUENCE [LARGE SCALE GENOMIC DNA]</scope>
    <source>
        <strain evidence="2 5">CCUG 51522</strain>
    </source>
</reference>
<organism evidence="3 4">
    <name type="scientific">Pseudomonas lini</name>
    <dbReference type="NCBI Taxonomy" id="163011"/>
    <lineage>
        <taxon>Bacteria</taxon>
        <taxon>Pseudomonadati</taxon>
        <taxon>Pseudomonadota</taxon>
        <taxon>Gammaproteobacteria</taxon>
        <taxon>Pseudomonadales</taxon>
        <taxon>Pseudomonadaceae</taxon>
        <taxon>Pseudomonas</taxon>
    </lineage>
</organism>
<keyword evidence="4" id="KW-1185">Reference proteome</keyword>
<accession>A0A0J6K3G9</accession>
<evidence type="ECO:0000313" key="2">
    <source>
        <dbReference type="EMBL" id="KAB0502196.1"/>
    </source>
</evidence>
<dbReference type="EMBL" id="VZPO01000008">
    <property type="protein sequence ID" value="KAB0502196.1"/>
    <property type="molecule type" value="Genomic_DNA"/>
</dbReference>
<dbReference type="RefSeq" id="WP_038981516.1">
    <property type="nucleotide sequence ID" value="NZ_JABTYG010000007.1"/>
</dbReference>
<feature type="chain" id="PRO_5044544156" evidence="1">
    <location>
        <begin position="19"/>
        <end position="80"/>
    </location>
</feature>
<dbReference type="Proteomes" id="UP000434925">
    <property type="component" value="Unassembled WGS sequence"/>
</dbReference>
<sequence>MKTLTSLFLTLAATSALAAGNEPAATSYNPAQPMDIAKVVSVTNTATACGVVPATMEYVDHQGQTHRVTYEVMGDCTTDL</sequence>
<reference evidence="4" key="2">
    <citation type="submission" date="2016-10" db="EMBL/GenBank/DDBJ databases">
        <authorList>
            <person name="Varghese N."/>
            <person name="Submissions S."/>
        </authorList>
    </citation>
    <scope>NUCLEOTIDE SEQUENCE [LARGE SCALE GENOMIC DNA]</scope>
    <source>
        <strain evidence="4">BS3782</strain>
    </source>
</reference>
<evidence type="ECO:0000313" key="3">
    <source>
        <dbReference type="EMBL" id="SDS66176.1"/>
    </source>
</evidence>
<keyword evidence="1" id="KW-0732">Signal</keyword>
<dbReference type="InterPro" id="IPR021245">
    <property type="entry name" value="DUF2790"/>
</dbReference>
<evidence type="ECO:0000313" key="4">
    <source>
        <dbReference type="Proteomes" id="UP000182814"/>
    </source>
</evidence>
<gene>
    <name evidence="2" type="ORF">F7R14_21190</name>
    <name evidence="3" type="ORF">SAMN04490191_1982</name>
</gene>
<dbReference type="Proteomes" id="UP000182814">
    <property type="component" value="Chromosome I"/>
</dbReference>
<feature type="signal peptide" evidence="1">
    <location>
        <begin position="1"/>
        <end position="18"/>
    </location>
</feature>
<dbReference type="PATRIC" id="fig|163011.3.peg.5497"/>
<dbReference type="EMBL" id="LT629746">
    <property type="protein sequence ID" value="SDS66176.1"/>
    <property type="molecule type" value="Genomic_DNA"/>
</dbReference>
<evidence type="ECO:0000256" key="1">
    <source>
        <dbReference type="SAM" id="SignalP"/>
    </source>
</evidence>
<protein>
    <submittedName>
        <fullName evidence="2">DUF2790 domain-containing protein</fullName>
    </submittedName>
</protein>
<name>A0A0J6K3G9_9PSED</name>
<dbReference type="Gene3D" id="2.30.140.50">
    <property type="entry name" value="Protein of unknown function DUF2790"/>
    <property type="match status" value="1"/>
</dbReference>
<proteinExistence type="predicted"/>
<dbReference type="Pfam" id="PF10976">
    <property type="entry name" value="DUF2790"/>
    <property type="match status" value="1"/>
</dbReference>
<evidence type="ECO:0000313" key="5">
    <source>
        <dbReference type="Proteomes" id="UP000434925"/>
    </source>
</evidence>